<organism evidence="2 3">
    <name type="scientific">Reichenbachiella ulvae</name>
    <dbReference type="NCBI Taxonomy" id="2980104"/>
    <lineage>
        <taxon>Bacteria</taxon>
        <taxon>Pseudomonadati</taxon>
        <taxon>Bacteroidota</taxon>
        <taxon>Cytophagia</taxon>
        <taxon>Cytophagales</taxon>
        <taxon>Reichenbachiellaceae</taxon>
        <taxon>Reichenbachiella</taxon>
    </lineage>
</organism>
<reference evidence="2 3" key="1">
    <citation type="submission" date="2022-10" db="EMBL/GenBank/DDBJ databases">
        <title>Comparative genomics and taxonomic characterization of three novel marine species of genus Reichenbachiella exhibiting antioxidant and polysaccharide degradation activities.</title>
        <authorList>
            <person name="Muhammad N."/>
            <person name="Lee Y.-J."/>
            <person name="Ko J."/>
            <person name="Kim S.-G."/>
        </authorList>
    </citation>
    <scope>NUCLEOTIDE SEQUENCE [LARGE SCALE GENOMIC DNA]</scope>
    <source>
        <strain evidence="2 3">ABR2-5</strain>
    </source>
</reference>
<gene>
    <name evidence="2" type="ORF">N7U62_22060</name>
</gene>
<sequence>MFKKFAWAGIGLCGLCCALPLIGIITGIGSLTAFGMMAEKIGIVALGVSGVLFAIHHYRKKHQAGTCGPSCDIDCTCKTGTNA</sequence>
<keyword evidence="3" id="KW-1185">Reference proteome</keyword>
<dbReference type="Gene3D" id="1.10.287.910">
    <property type="entry name" value="bacterial mercury transporter, merf"/>
    <property type="match status" value="1"/>
</dbReference>
<name>A0ABT3D078_9BACT</name>
<feature type="transmembrane region" description="Helical" evidence="1">
    <location>
        <begin position="33"/>
        <end position="55"/>
    </location>
</feature>
<dbReference type="RefSeq" id="WP_264140288.1">
    <property type="nucleotide sequence ID" value="NZ_JAOYOD010000001.1"/>
</dbReference>
<proteinExistence type="predicted"/>
<comment type="caution">
    <text evidence="2">The sequence shown here is derived from an EMBL/GenBank/DDBJ whole genome shotgun (WGS) entry which is preliminary data.</text>
</comment>
<accession>A0ABT3D078</accession>
<keyword evidence="1" id="KW-0472">Membrane</keyword>
<evidence type="ECO:0000313" key="2">
    <source>
        <dbReference type="EMBL" id="MCV9389367.1"/>
    </source>
</evidence>
<dbReference type="Proteomes" id="UP001300692">
    <property type="component" value="Unassembled WGS sequence"/>
</dbReference>
<evidence type="ECO:0008006" key="4">
    <source>
        <dbReference type="Google" id="ProtNLM"/>
    </source>
</evidence>
<evidence type="ECO:0000313" key="3">
    <source>
        <dbReference type="Proteomes" id="UP001300692"/>
    </source>
</evidence>
<protein>
    <recommendedName>
        <fullName evidence="4">Mercuric ion transport protein</fullName>
    </recommendedName>
</protein>
<dbReference type="EMBL" id="JAOYOD010000001">
    <property type="protein sequence ID" value="MCV9389367.1"/>
    <property type="molecule type" value="Genomic_DNA"/>
</dbReference>
<keyword evidence="1" id="KW-1133">Transmembrane helix</keyword>
<keyword evidence="1" id="KW-0812">Transmembrane</keyword>
<evidence type="ECO:0000256" key="1">
    <source>
        <dbReference type="SAM" id="Phobius"/>
    </source>
</evidence>